<keyword evidence="3" id="KW-1185">Reference proteome</keyword>
<organism evidence="2 3">
    <name type="scientific">Ajellomyces dermatitidis (strain ER-3 / ATCC MYA-2586)</name>
    <name type="common">Blastomyces dermatitidis</name>
    <dbReference type="NCBI Taxonomy" id="559297"/>
    <lineage>
        <taxon>Eukaryota</taxon>
        <taxon>Fungi</taxon>
        <taxon>Dikarya</taxon>
        <taxon>Ascomycota</taxon>
        <taxon>Pezizomycotina</taxon>
        <taxon>Eurotiomycetes</taxon>
        <taxon>Eurotiomycetidae</taxon>
        <taxon>Onygenales</taxon>
        <taxon>Ajellomycetaceae</taxon>
        <taxon>Blastomyces</taxon>
    </lineage>
</organism>
<sequence length="267" mass="29683">MNHGTNSGSCVLARLKKFHGLMAALLRSNRREGYGKSSEHVILGARTIYQRHQLESHTSLIVLKKPKRSLRSEKDARQTNFVQTIPYADPRHISVSNLHYSVFCGISHPDWECGTYYIRVPSRKIRPGSALYTFCSEASMPMFVCRVECERIRQPPVNELPTEVFISLVFCRPAGQQTTLSIGCEISIQTHTVTTEVRGSPGSNDGRREATLASRDHCDEPGGWRPEPMSRTSGTQPVAASLVRNLVPDAAAARFWGIAALSLQFSV</sequence>
<proteinExistence type="predicted"/>
<dbReference type="RefSeq" id="XP_045277715.1">
    <property type="nucleotide sequence ID" value="XM_045421973.1"/>
</dbReference>
<evidence type="ECO:0000256" key="1">
    <source>
        <dbReference type="SAM" id="MobiDB-lite"/>
    </source>
</evidence>
<dbReference type="EMBL" id="EQ999978">
    <property type="protein sequence ID" value="EEQ91119.2"/>
    <property type="molecule type" value="Genomic_DNA"/>
</dbReference>
<evidence type="ECO:0000313" key="3">
    <source>
        <dbReference type="Proteomes" id="UP000002039"/>
    </source>
</evidence>
<evidence type="ECO:0000313" key="2">
    <source>
        <dbReference type="EMBL" id="EEQ91119.2"/>
    </source>
</evidence>
<dbReference type="GeneID" id="69028147"/>
<gene>
    <name evidence="2" type="ORF">BDCG_06239</name>
</gene>
<accession>A0ABP2F2S5</accession>
<name>A0ABP2F2S5_AJEDR</name>
<dbReference type="Proteomes" id="UP000002039">
    <property type="component" value="Unassembled WGS sequence"/>
</dbReference>
<reference evidence="3" key="1">
    <citation type="journal article" date="2015" name="PLoS Genet.">
        <title>The dynamic genome and transcriptome of the human fungal pathogen Blastomyces and close relative Emmonsia.</title>
        <authorList>
            <person name="Munoz J.F."/>
            <person name="Gauthier G.M."/>
            <person name="Desjardins C.A."/>
            <person name="Gallo J.E."/>
            <person name="Holder J."/>
            <person name="Sullivan T.D."/>
            <person name="Marty A.J."/>
            <person name="Carmen J.C."/>
            <person name="Chen Z."/>
            <person name="Ding L."/>
            <person name="Gujja S."/>
            <person name="Magrini V."/>
            <person name="Misas E."/>
            <person name="Mitreva M."/>
            <person name="Priest M."/>
            <person name="Saif S."/>
            <person name="Whiston E.A."/>
            <person name="Young S."/>
            <person name="Zeng Q."/>
            <person name="Goldman W.E."/>
            <person name="Mardis E.R."/>
            <person name="Taylor J.W."/>
            <person name="McEwen J.G."/>
            <person name="Clay O.K."/>
            <person name="Klein B.S."/>
            <person name="Cuomo C.A."/>
        </authorList>
    </citation>
    <scope>NUCLEOTIDE SEQUENCE [LARGE SCALE GENOMIC DNA]</scope>
    <source>
        <strain evidence="3">ER-3 / ATCC MYA-2586</strain>
    </source>
</reference>
<feature type="compositionally biased region" description="Basic and acidic residues" evidence="1">
    <location>
        <begin position="205"/>
        <end position="222"/>
    </location>
</feature>
<protein>
    <submittedName>
        <fullName evidence="2">Uncharacterized protein</fullName>
    </submittedName>
</protein>
<feature type="region of interest" description="Disordered" evidence="1">
    <location>
        <begin position="197"/>
        <end position="236"/>
    </location>
</feature>